<dbReference type="FunFam" id="1.20.1050.10:FF:000007">
    <property type="entry name" value="Glutathione S-transferase 1-1"/>
    <property type="match status" value="1"/>
</dbReference>
<dbReference type="Pfam" id="PF00043">
    <property type="entry name" value="GST_C"/>
    <property type="match status" value="1"/>
</dbReference>
<dbReference type="InterPro" id="IPR036282">
    <property type="entry name" value="Glutathione-S-Trfase_C_sf"/>
</dbReference>
<keyword evidence="6" id="KW-1185">Reference proteome</keyword>
<feature type="domain" description="GST N-terminal" evidence="3">
    <location>
        <begin position="1"/>
        <end position="82"/>
    </location>
</feature>
<dbReference type="InterPro" id="IPR004045">
    <property type="entry name" value="Glutathione_S-Trfase_N"/>
</dbReference>
<dbReference type="PANTHER" id="PTHR43969:SF9">
    <property type="entry name" value="GLUTATHIONE S TRANSFERASE D10, ISOFORM A-RELATED"/>
    <property type="match status" value="1"/>
</dbReference>
<comment type="similarity">
    <text evidence="2">Belongs to the GST superfamily.</text>
</comment>
<dbReference type="Pfam" id="PF02798">
    <property type="entry name" value="GST_N"/>
    <property type="match status" value="1"/>
</dbReference>
<dbReference type="SUPFAM" id="SSF47616">
    <property type="entry name" value="GST C-terminal domain-like"/>
    <property type="match status" value="1"/>
</dbReference>
<dbReference type="OrthoDB" id="2309723at2759"/>
<accession>A0A8K0C8W8</accession>
<dbReference type="GO" id="GO:0006749">
    <property type="term" value="P:glutathione metabolic process"/>
    <property type="evidence" value="ECO:0007669"/>
    <property type="project" value="TreeGrafter"/>
</dbReference>
<dbReference type="SFLD" id="SFLDG01153">
    <property type="entry name" value="Main.4:_Theta-like"/>
    <property type="match status" value="1"/>
</dbReference>
<dbReference type="EMBL" id="VTPC01090885">
    <property type="protein sequence ID" value="KAF2880916.1"/>
    <property type="molecule type" value="Genomic_DNA"/>
</dbReference>
<dbReference type="InterPro" id="IPR010987">
    <property type="entry name" value="Glutathione-S-Trfase_C-like"/>
</dbReference>
<comment type="caution">
    <text evidence="5">The sequence shown here is derived from an EMBL/GenBank/DDBJ whole genome shotgun (WGS) entry which is preliminary data.</text>
</comment>
<dbReference type="Gene3D" id="1.20.1050.10">
    <property type="match status" value="1"/>
</dbReference>
<dbReference type="Proteomes" id="UP000801492">
    <property type="component" value="Unassembled WGS sequence"/>
</dbReference>
<dbReference type="InterPro" id="IPR036249">
    <property type="entry name" value="Thioredoxin-like_sf"/>
</dbReference>
<evidence type="ECO:0000256" key="1">
    <source>
        <dbReference type="ARBA" id="ARBA00011738"/>
    </source>
</evidence>
<dbReference type="AlphaFoldDB" id="A0A8K0C8W8"/>
<dbReference type="InterPro" id="IPR004046">
    <property type="entry name" value="GST_C"/>
</dbReference>
<proteinExistence type="inferred from homology"/>
<gene>
    <name evidence="5" type="ORF">ILUMI_25245</name>
</gene>
<evidence type="ECO:0000313" key="5">
    <source>
        <dbReference type="EMBL" id="KAF2880916.1"/>
    </source>
</evidence>
<evidence type="ECO:0000259" key="4">
    <source>
        <dbReference type="PROSITE" id="PS50405"/>
    </source>
</evidence>
<organism evidence="5 6">
    <name type="scientific">Ignelater luminosus</name>
    <name type="common">Cucubano</name>
    <name type="synonym">Pyrophorus luminosus</name>
    <dbReference type="NCBI Taxonomy" id="2038154"/>
    <lineage>
        <taxon>Eukaryota</taxon>
        <taxon>Metazoa</taxon>
        <taxon>Ecdysozoa</taxon>
        <taxon>Arthropoda</taxon>
        <taxon>Hexapoda</taxon>
        <taxon>Insecta</taxon>
        <taxon>Pterygota</taxon>
        <taxon>Neoptera</taxon>
        <taxon>Endopterygota</taxon>
        <taxon>Coleoptera</taxon>
        <taxon>Polyphaga</taxon>
        <taxon>Elateriformia</taxon>
        <taxon>Elateroidea</taxon>
        <taxon>Elateridae</taxon>
        <taxon>Agrypninae</taxon>
        <taxon>Pyrophorini</taxon>
        <taxon>Ignelater</taxon>
    </lineage>
</organism>
<feature type="domain" description="GST C-terminal" evidence="4">
    <location>
        <begin position="88"/>
        <end position="215"/>
    </location>
</feature>
<dbReference type="PROSITE" id="PS50404">
    <property type="entry name" value="GST_NTER"/>
    <property type="match status" value="1"/>
</dbReference>
<dbReference type="Gene3D" id="3.40.30.10">
    <property type="entry name" value="Glutaredoxin"/>
    <property type="match status" value="1"/>
</dbReference>
<dbReference type="GO" id="GO:0004364">
    <property type="term" value="F:glutathione transferase activity"/>
    <property type="evidence" value="ECO:0007669"/>
    <property type="project" value="TreeGrafter"/>
</dbReference>
<comment type="subunit">
    <text evidence="1">Homodimer.</text>
</comment>
<evidence type="ECO:0000256" key="2">
    <source>
        <dbReference type="RuleBase" id="RU003494"/>
    </source>
</evidence>
<dbReference type="CDD" id="cd03177">
    <property type="entry name" value="GST_C_Delta_Epsilon"/>
    <property type="match status" value="1"/>
</dbReference>
<dbReference type="CDD" id="cd03045">
    <property type="entry name" value="GST_N_Delta_Epsilon"/>
    <property type="match status" value="1"/>
</dbReference>
<reference evidence="5" key="1">
    <citation type="submission" date="2019-08" db="EMBL/GenBank/DDBJ databases">
        <title>The genome of the North American firefly Photinus pyralis.</title>
        <authorList>
            <consortium name="Photinus pyralis genome working group"/>
            <person name="Fallon T.R."/>
            <person name="Sander Lower S.E."/>
            <person name="Weng J.-K."/>
        </authorList>
    </citation>
    <scope>NUCLEOTIDE SEQUENCE</scope>
    <source>
        <strain evidence="5">TRF0915ILg1</strain>
        <tissue evidence="5">Whole body</tissue>
    </source>
</reference>
<dbReference type="PROSITE" id="PS50405">
    <property type="entry name" value="GST_CTER"/>
    <property type="match status" value="1"/>
</dbReference>
<dbReference type="SFLD" id="SFLDS00019">
    <property type="entry name" value="Glutathione_Transferase_(cytos"/>
    <property type="match status" value="1"/>
</dbReference>
<dbReference type="FunFam" id="3.40.30.10:FF:000034">
    <property type="entry name" value="glutathione S-transferase 1"/>
    <property type="match status" value="1"/>
</dbReference>
<protein>
    <submittedName>
        <fullName evidence="5">Uncharacterized protein</fullName>
    </submittedName>
</protein>
<dbReference type="SFLD" id="SFLDG00358">
    <property type="entry name" value="Main_(cytGST)"/>
    <property type="match status" value="1"/>
</dbReference>
<dbReference type="InterPro" id="IPR040079">
    <property type="entry name" value="Glutathione_S-Trfase"/>
</dbReference>
<dbReference type="PANTHER" id="PTHR43969">
    <property type="entry name" value="GLUTATHIONE S TRANSFERASE D10, ISOFORM A-RELATED"/>
    <property type="match status" value="1"/>
</dbReference>
<name>A0A8K0C8W8_IGNLU</name>
<dbReference type="SUPFAM" id="SSF52833">
    <property type="entry name" value="Thioredoxin-like"/>
    <property type="match status" value="1"/>
</dbReference>
<evidence type="ECO:0000313" key="6">
    <source>
        <dbReference type="Proteomes" id="UP000801492"/>
    </source>
</evidence>
<sequence>MPIDLYYMPGSAPCHAVQLTTKLLGVNVNLKFLNLSKGEQLAPEFIKVNPQHTIPTLVDDDFVLWESCAIIIYLAERYGKENSLYPKDVKRRALVNQRLYFNMSTLYDRFGEYYYPIVFENATPDPAKHTKMEEAFKFLETFLEGHEFAVGNNLTVADISLVATVTMYDVAKFDMTPYKNISKWYGRMKEILPGFEQICGKDMLTELFKQYAKKP</sequence>
<evidence type="ECO:0000259" key="3">
    <source>
        <dbReference type="PROSITE" id="PS50404"/>
    </source>
</evidence>